<feature type="compositionally biased region" description="Polar residues" evidence="1">
    <location>
        <begin position="190"/>
        <end position="200"/>
    </location>
</feature>
<dbReference type="Proteomes" id="UP001054889">
    <property type="component" value="Unassembled WGS sequence"/>
</dbReference>
<evidence type="ECO:0000256" key="1">
    <source>
        <dbReference type="SAM" id="MobiDB-lite"/>
    </source>
</evidence>
<proteinExistence type="predicted"/>
<organism evidence="2 3">
    <name type="scientific">Eleusine coracana subsp. coracana</name>
    <dbReference type="NCBI Taxonomy" id="191504"/>
    <lineage>
        <taxon>Eukaryota</taxon>
        <taxon>Viridiplantae</taxon>
        <taxon>Streptophyta</taxon>
        <taxon>Embryophyta</taxon>
        <taxon>Tracheophyta</taxon>
        <taxon>Spermatophyta</taxon>
        <taxon>Magnoliopsida</taxon>
        <taxon>Liliopsida</taxon>
        <taxon>Poales</taxon>
        <taxon>Poaceae</taxon>
        <taxon>PACMAD clade</taxon>
        <taxon>Chloridoideae</taxon>
        <taxon>Cynodonteae</taxon>
        <taxon>Eleusininae</taxon>
        <taxon>Eleusine</taxon>
    </lineage>
</organism>
<dbReference type="AlphaFoldDB" id="A0AAV5EKY2"/>
<dbReference type="EMBL" id="BQKI01000076">
    <property type="protein sequence ID" value="GJN24013.1"/>
    <property type="molecule type" value="Genomic_DNA"/>
</dbReference>
<sequence>MVVEVVDRTLAAREDTDESSIPETKAPTPLLGFLEDGALFLFLLPPWPSPLGRRINLEPICSLPLLVPQGEQMGAGEAMTVAEAVMKTGAAVGMAMTGVAVAGVRQWHRVSFISTPGNIARLLPMRHATVPCVDLVALPLPCIDGLPDSSKSTNSIPADKHHEMIDGTFSYSSLDHSHRSPGLSRHQVEFSPTSPQSLLE</sequence>
<keyword evidence="3" id="KW-1185">Reference proteome</keyword>
<feature type="region of interest" description="Disordered" evidence="1">
    <location>
        <begin position="175"/>
        <end position="200"/>
    </location>
</feature>
<comment type="caution">
    <text evidence="2">The sequence shown here is derived from an EMBL/GenBank/DDBJ whole genome shotgun (WGS) entry which is preliminary data.</text>
</comment>
<evidence type="ECO:0000313" key="2">
    <source>
        <dbReference type="EMBL" id="GJN24013.1"/>
    </source>
</evidence>
<accession>A0AAV5EKY2</accession>
<reference evidence="2" key="1">
    <citation type="journal article" date="2018" name="DNA Res.">
        <title>Multiple hybrid de novo genome assembly of finger millet, an orphan allotetraploid crop.</title>
        <authorList>
            <person name="Hatakeyama M."/>
            <person name="Aluri S."/>
            <person name="Balachadran M.T."/>
            <person name="Sivarajan S.R."/>
            <person name="Patrignani A."/>
            <person name="Gruter S."/>
            <person name="Poveda L."/>
            <person name="Shimizu-Inatsugi R."/>
            <person name="Baeten J."/>
            <person name="Francoijs K.J."/>
            <person name="Nataraja K.N."/>
            <person name="Reddy Y.A.N."/>
            <person name="Phadnis S."/>
            <person name="Ravikumar R.L."/>
            <person name="Schlapbach R."/>
            <person name="Sreeman S.M."/>
            <person name="Shimizu K.K."/>
        </authorList>
    </citation>
    <scope>NUCLEOTIDE SEQUENCE</scope>
</reference>
<reference evidence="2" key="2">
    <citation type="submission" date="2021-12" db="EMBL/GenBank/DDBJ databases">
        <title>Resequencing data analysis of finger millet.</title>
        <authorList>
            <person name="Hatakeyama M."/>
            <person name="Aluri S."/>
            <person name="Balachadran M.T."/>
            <person name="Sivarajan S.R."/>
            <person name="Poveda L."/>
            <person name="Shimizu-Inatsugi R."/>
            <person name="Schlapbach R."/>
            <person name="Sreeman S.M."/>
            <person name="Shimizu K.K."/>
        </authorList>
    </citation>
    <scope>NUCLEOTIDE SEQUENCE</scope>
</reference>
<protein>
    <submittedName>
        <fullName evidence="2">Uncharacterized protein</fullName>
    </submittedName>
</protein>
<evidence type="ECO:0000313" key="3">
    <source>
        <dbReference type="Proteomes" id="UP001054889"/>
    </source>
</evidence>
<gene>
    <name evidence="2" type="primary">gb11717</name>
    <name evidence="2" type="ORF">PR202_gb11717</name>
</gene>
<name>A0AAV5EKY2_ELECO</name>